<comment type="caution">
    <text evidence="1">The sequence shown here is derived from an EMBL/GenBank/DDBJ whole genome shotgun (WGS) entry which is preliminary data.</text>
</comment>
<dbReference type="Proteomes" id="UP000836387">
    <property type="component" value="Unassembled WGS sequence"/>
</dbReference>
<proteinExistence type="predicted"/>
<gene>
    <name evidence="1" type="ORF">CRV2_00002935</name>
</gene>
<reference evidence="1" key="2">
    <citation type="submission" date="2021-10" db="EMBL/GenBank/DDBJ databases">
        <authorList>
            <person name="Piombo E."/>
        </authorList>
    </citation>
    <scope>NUCLEOTIDE SEQUENCE</scope>
</reference>
<name>A0ACA9TKP4_BIOOC</name>
<reference evidence="1" key="1">
    <citation type="submission" date="2020-04" db="EMBL/GenBank/DDBJ databases">
        <authorList>
            <person name="Broberg M."/>
        </authorList>
    </citation>
    <scope>NUCLEOTIDE SEQUENCE</scope>
</reference>
<accession>A0ACA9TKP4</accession>
<protein>
    <submittedName>
        <fullName evidence="1">Uncharacterized protein</fullName>
    </submittedName>
</protein>
<organism evidence="1 2">
    <name type="scientific">Clonostachys rosea f. rosea IK726</name>
    <dbReference type="NCBI Taxonomy" id="1349383"/>
    <lineage>
        <taxon>Eukaryota</taxon>
        <taxon>Fungi</taxon>
        <taxon>Dikarya</taxon>
        <taxon>Ascomycota</taxon>
        <taxon>Pezizomycotina</taxon>
        <taxon>Sordariomycetes</taxon>
        <taxon>Hypocreomycetidae</taxon>
        <taxon>Hypocreales</taxon>
        <taxon>Bionectriaceae</taxon>
        <taxon>Clonostachys</taxon>
    </lineage>
</organism>
<dbReference type="EMBL" id="CADEHS020000005">
    <property type="protein sequence ID" value="CAG9941504.1"/>
    <property type="molecule type" value="Genomic_DNA"/>
</dbReference>
<evidence type="ECO:0000313" key="1">
    <source>
        <dbReference type="EMBL" id="CAG9941504.1"/>
    </source>
</evidence>
<evidence type="ECO:0000313" key="2">
    <source>
        <dbReference type="Proteomes" id="UP000836387"/>
    </source>
</evidence>
<sequence length="97" mass="10727">MQRHPDGESKAIIKDSSLTRNRMMQFHLASKPASQPDPTTPPPLGRLRACACAYGIIPRWGFDQPPADPTWLWSPSMTMQTCGFKAEQSPAIGFNKA</sequence>
<keyword evidence="2" id="KW-1185">Reference proteome</keyword>